<dbReference type="PROSITE" id="PS50262">
    <property type="entry name" value="G_PROTEIN_RECEP_F1_2"/>
    <property type="match status" value="1"/>
</dbReference>
<dbReference type="GeneTree" id="ENSGT00940000153255"/>
<reference evidence="12" key="2">
    <citation type="submission" date="2025-09" db="UniProtKB">
        <authorList>
            <consortium name="Ensembl"/>
        </authorList>
    </citation>
    <scope>IDENTIFICATION</scope>
</reference>
<name>A0A8C6CTP1_MOSMO</name>
<evidence type="ECO:0000259" key="11">
    <source>
        <dbReference type="PROSITE" id="PS50262"/>
    </source>
</evidence>
<evidence type="ECO:0000256" key="10">
    <source>
        <dbReference type="SAM" id="Phobius"/>
    </source>
</evidence>
<keyword evidence="7 10" id="KW-0472">Membrane</keyword>
<keyword evidence="13" id="KW-1185">Reference proteome</keyword>
<keyword evidence="2" id="KW-1003">Cell membrane</keyword>
<keyword evidence="9" id="KW-0807">Transducer</keyword>
<evidence type="ECO:0000256" key="3">
    <source>
        <dbReference type="ARBA" id="ARBA00022692"/>
    </source>
</evidence>
<dbReference type="InterPro" id="IPR050516">
    <property type="entry name" value="Olfactory_GPCR"/>
</dbReference>
<comment type="subcellular location">
    <subcellularLocation>
        <location evidence="1">Cell membrane</location>
        <topology evidence="1">Multi-pass membrane protein</topology>
    </subcellularLocation>
</comment>
<dbReference type="InterPro" id="IPR000725">
    <property type="entry name" value="Olfact_rcpt"/>
</dbReference>
<reference evidence="12" key="1">
    <citation type="submission" date="2025-08" db="UniProtKB">
        <authorList>
            <consortium name="Ensembl"/>
        </authorList>
    </citation>
    <scope>IDENTIFICATION</scope>
</reference>
<proteinExistence type="predicted"/>
<sequence>MRGNQTWITEVTLLGFQVDSALEFLLFGLFSLFYTLTLLGNGVILGLICLDSRLHSPMYFFLSHLAIIDMSYASNNCPV</sequence>
<dbReference type="Proteomes" id="UP000694544">
    <property type="component" value="Unplaced"/>
</dbReference>
<dbReference type="Ensembl" id="ENSMMST00000005262.1">
    <property type="protein sequence ID" value="ENSMMSP00000004842.1"/>
    <property type="gene ID" value="ENSMMSG00000003641.1"/>
</dbReference>
<feature type="domain" description="G-protein coupled receptors family 1 profile" evidence="11">
    <location>
        <begin position="40"/>
        <end position="79"/>
    </location>
</feature>
<keyword evidence="3 10" id="KW-0812">Transmembrane</keyword>
<dbReference type="Gene3D" id="1.20.1070.10">
    <property type="entry name" value="Rhodopsin 7-helix transmembrane proteins"/>
    <property type="match status" value="1"/>
</dbReference>
<evidence type="ECO:0000313" key="13">
    <source>
        <dbReference type="Proteomes" id="UP000694544"/>
    </source>
</evidence>
<dbReference type="GO" id="GO:0004930">
    <property type="term" value="F:G protein-coupled receptor activity"/>
    <property type="evidence" value="ECO:0007669"/>
    <property type="project" value="UniProtKB-KW"/>
</dbReference>
<keyword evidence="4" id="KW-0716">Sensory transduction</keyword>
<evidence type="ECO:0000256" key="5">
    <source>
        <dbReference type="ARBA" id="ARBA00022989"/>
    </source>
</evidence>
<protein>
    <recommendedName>
        <fullName evidence="11">G-protein coupled receptors family 1 profile domain-containing protein</fullName>
    </recommendedName>
</protein>
<evidence type="ECO:0000256" key="8">
    <source>
        <dbReference type="ARBA" id="ARBA00023170"/>
    </source>
</evidence>
<keyword evidence="6" id="KW-0297">G-protein coupled receptor</keyword>
<dbReference type="AlphaFoldDB" id="A0A8C6CTP1"/>
<evidence type="ECO:0000313" key="12">
    <source>
        <dbReference type="Ensembl" id="ENSMMSP00000004842.1"/>
    </source>
</evidence>
<evidence type="ECO:0000256" key="7">
    <source>
        <dbReference type="ARBA" id="ARBA00023136"/>
    </source>
</evidence>
<dbReference type="Pfam" id="PF13853">
    <property type="entry name" value="7tm_4"/>
    <property type="match status" value="1"/>
</dbReference>
<evidence type="ECO:0000256" key="1">
    <source>
        <dbReference type="ARBA" id="ARBA00004651"/>
    </source>
</evidence>
<evidence type="ECO:0000256" key="6">
    <source>
        <dbReference type="ARBA" id="ARBA00023040"/>
    </source>
</evidence>
<evidence type="ECO:0000256" key="9">
    <source>
        <dbReference type="ARBA" id="ARBA00023224"/>
    </source>
</evidence>
<keyword evidence="5 10" id="KW-1133">Transmembrane helix</keyword>
<evidence type="ECO:0000256" key="2">
    <source>
        <dbReference type="ARBA" id="ARBA00022475"/>
    </source>
</evidence>
<dbReference type="SUPFAM" id="SSF81321">
    <property type="entry name" value="Family A G protein-coupled receptor-like"/>
    <property type="match status" value="1"/>
</dbReference>
<keyword evidence="4" id="KW-0552">Olfaction</keyword>
<dbReference type="PANTHER" id="PTHR26452">
    <property type="entry name" value="OLFACTORY RECEPTOR"/>
    <property type="match status" value="1"/>
</dbReference>
<evidence type="ECO:0000256" key="4">
    <source>
        <dbReference type="ARBA" id="ARBA00022725"/>
    </source>
</evidence>
<keyword evidence="8" id="KW-0675">Receptor</keyword>
<dbReference type="InterPro" id="IPR017452">
    <property type="entry name" value="GPCR_Rhodpsn_7TM"/>
</dbReference>
<dbReference type="GO" id="GO:0005886">
    <property type="term" value="C:plasma membrane"/>
    <property type="evidence" value="ECO:0007669"/>
    <property type="project" value="UniProtKB-SubCell"/>
</dbReference>
<feature type="transmembrane region" description="Helical" evidence="10">
    <location>
        <begin position="24"/>
        <end position="50"/>
    </location>
</feature>
<organism evidence="12 13">
    <name type="scientific">Moschus moschiferus</name>
    <name type="common">Siberian musk deer</name>
    <name type="synonym">Moschus sibiricus</name>
    <dbReference type="NCBI Taxonomy" id="68415"/>
    <lineage>
        <taxon>Eukaryota</taxon>
        <taxon>Metazoa</taxon>
        <taxon>Chordata</taxon>
        <taxon>Craniata</taxon>
        <taxon>Vertebrata</taxon>
        <taxon>Euteleostomi</taxon>
        <taxon>Mammalia</taxon>
        <taxon>Eutheria</taxon>
        <taxon>Laurasiatheria</taxon>
        <taxon>Artiodactyla</taxon>
        <taxon>Ruminantia</taxon>
        <taxon>Pecora</taxon>
        <taxon>Moschidae</taxon>
        <taxon>Moschus</taxon>
    </lineage>
</organism>
<dbReference type="GO" id="GO:0004984">
    <property type="term" value="F:olfactory receptor activity"/>
    <property type="evidence" value="ECO:0007669"/>
    <property type="project" value="InterPro"/>
</dbReference>
<accession>A0A8C6CTP1</accession>